<proteinExistence type="predicted"/>
<sequence>MWIIKTQHKNEDGATVALELESEDGQFDVNVRWDGCMEVHVYSVTEENRELHDTFHTCDVKGFIEKLQSLNGVCAEFFGEGSYWKEKNNNKSDDKNES</sequence>
<dbReference type="OrthoDB" id="2877606at2"/>
<dbReference type="Proteomes" id="UP000023561">
    <property type="component" value="Unassembled WGS sequence"/>
</dbReference>
<evidence type="ECO:0000313" key="1">
    <source>
        <dbReference type="EMBL" id="GAJ41306.1"/>
    </source>
</evidence>
<comment type="caution">
    <text evidence="1">The sequence shown here is derived from an EMBL/GenBank/DDBJ whole genome shotgun (WGS) entry which is preliminary data.</text>
</comment>
<accession>A0A023DJX0</accession>
<gene>
    <name evidence="1" type="ORF">GCA01S_064_00050</name>
</gene>
<reference evidence="1 2" key="1">
    <citation type="submission" date="2014-04" db="EMBL/GenBank/DDBJ databases">
        <title>Whole genome shotgun sequence of Geobacillus caldoxylosilyticus NBRC 107762.</title>
        <authorList>
            <person name="Hosoyama A."/>
            <person name="Hosoyama Y."/>
            <person name="Katano-Makiyama Y."/>
            <person name="Tsuchikane K."/>
            <person name="Ohji S."/>
            <person name="Ichikawa N."/>
            <person name="Yamazoe A."/>
            <person name="Fujita N."/>
        </authorList>
    </citation>
    <scope>NUCLEOTIDE SEQUENCE [LARGE SCALE GENOMIC DNA]</scope>
    <source>
        <strain evidence="1 2">NBRC 107762</strain>
    </source>
</reference>
<organism evidence="1 2">
    <name type="scientific">Parageobacillus caldoxylosilyticus NBRC 107762</name>
    <dbReference type="NCBI Taxonomy" id="1220594"/>
    <lineage>
        <taxon>Bacteria</taxon>
        <taxon>Bacillati</taxon>
        <taxon>Bacillota</taxon>
        <taxon>Bacilli</taxon>
        <taxon>Bacillales</taxon>
        <taxon>Anoxybacillaceae</taxon>
        <taxon>Saccharococcus</taxon>
    </lineage>
</organism>
<dbReference type="AlphaFoldDB" id="A0A023DJX0"/>
<evidence type="ECO:0000313" key="2">
    <source>
        <dbReference type="Proteomes" id="UP000023561"/>
    </source>
</evidence>
<dbReference type="EMBL" id="BAWO01000064">
    <property type="protein sequence ID" value="GAJ41306.1"/>
    <property type="molecule type" value="Genomic_DNA"/>
</dbReference>
<keyword evidence="2" id="KW-1185">Reference proteome</keyword>
<dbReference type="RefSeq" id="WP_017435405.1">
    <property type="nucleotide sequence ID" value="NZ_BAWO01000064.1"/>
</dbReference>
<protein>
    <submittedName>
        <fullName evidence="1">Uncharacterized protein</fullName>
    </submittedName>
</protein>
<name>A0A023DJX0_9BACL</name>
<dbReference type="GeneID" id="301194927"/>